<organism evidence="10 11">
    <name type="scientific">Candidatus Bipolaricaulis anaerobius</name>
    <dbReference type="NCBI Taxonomy" id="2026885"/>
    <lineage>
        <taxon>Bacteria</taxon>
        <taxon>Candidatus Bipolaricaulota</taxon>
        <taxon>Candidatus Bipolaricaulia</taxon>
        <taxon>Candidatus Bipolaricaulales</taxon>
        <taxon>Candidatus Bipolaricaulaceae</taxon>
        <taxon>Candidatus Bipolaricaulis</taxon>
    </lineage>
</organism>
<evidence type="ECO:0000259" key="9">
    <source>
        <dbReference type="PROSITE" id="PS50893"/>
    </source>
</evidence>
<evidence type="ECO:0000256" key="8">
    <source>
        <dbReference type="ARBA" id="ARBA00023136"/>
    </source>
</evidence>
<dbReference type="EC" id="3.6.3.-" evidence="10"/>
<dbReference type="InterPro" id="IPR003439">
    <property type="entry name" value="ABC_transporter-like_ATP-bd"/>
</dbReference>
<dbReference type="FunFam" id="3.40.50.300:FF:000589">
    <property type="entry name" value="ABC transporter, ATP-binding subunit"/>
    <property type="match status" value="1"/>
</dbReference>
<dbReference type="SMART" id="SM00382">
    <property type="entry name" value="AAA"/>
    <property type="match status" value="1"/>
</dbReference>
<keyword evidence="5" id="KW-0547">Nucleotide-binding</keyword>
<evidence type="ECO:0000256" key="6">
    <source>
        <dbReference type="ARBA" id="ARBA00022840"/>
    </source>
</evidence>
<evidence type="ECO:0000256" key="2">
    <source>
        <dbReference type="ARBA" id="ARBA00005417"/>
    </source>
</evidence>
<dbReference type="InterPro" id="IPR050763">
    <property type="entry name" value="ABC_transporter_ATP-binding"/>
</dbReference>
<name>A0A2X3KX85_9BACT</name>
<protein>
    <submittedName>
        <fullName evidence="10">Nod factor export ATP-binding protein I</fullName>
        <ecNumber evidence="10">3.6.3.-</ecNumber>
    </submittedName>
</protein>
<evidence type="ECO:0000313" key="11">
    <source>
        <dbReference type="Proteomes" id="UP000249818"/>
    </source>
</evidence>
<keyword evidence="10" id="KW-0378">Hydrolase</keyword>
<keyword evidence="6 10" id="KW-0067">ATP-binding</keyword>
<dbReference type="InterPro" id="IPR027417">
    <property type="entry name" value="P-loop_NTPase"/>
</dbReference>
<reference evidence="11" key="1">
    <citation type="submission" date="2018-05" db="EMBL/GenBank/DDBJ databases">
        <authorList>
            <person name="Hao L."/>
        </authorList>
    </citation>
    <scope>NUCLEOTIDE SEQUENCE [LARGE SCALE GENOMIC DNA]</scope>
</reference>
<evidence type="ECO:0000313" key="10">
    <source>
        <dbReference type="EMBL" id="SQD93208.1"/>
    </source>
</evidence>
<feature type="domain" description="ABC transporter" evidence="9">
    <location>
        <begin position="9"/>
        <end position="234"/>
    </location>
</feature>
<dbReference type="InterPro" id="IPR017871">
    <property type="entry name" value="ABC_transporter-like_CS"/>
</dbReference>
<dbReference type="InterPro" id="IPR003593">
    <property type="entry name" value="AAA+_ATPase"/>
</dbReference>
<dbReference type="KEGG" id="bana:BARAN1_1186"/>
<dbReference type="SUPFAM" id="SSF52540">
    <property type="entry name" value="P-loop containing nucleoside triphosphate hydrolases"/>
    <property type="match status" value="1"/>
</dbReference>
<dbReference type="Gene3D" id="3.40.50.300">
    <property type="entry name" value="P-loop containing nucleotide triphosphate hydrolases"/>
    <property type="match status" value="1"/>
</dbReference>
<keyword evidence="7" id="KW-1278">Translocase</keyword>
<dbReference type="Proteomes" id="UP000249818">
    <property type="component" value="Chromosome BARAN1"/>
</dbReference>
<accession>A0A2X3KX85</accession>
<keyword evidence="8" id="KW-0472">Membrane</keyword>
<keyword evidence="11" id="KW-1185">Reference proteome</keyword>
<keyword evidence="4" id="KW-1003">Cell membrane</keyword>
<sequence length="306" mass="33231">MANDPQMLLAVRDLKKSYGTVHAVDGVSFAVRVGTVFTLLGPNGAGKTTTLEILEGIRDADEGEIEMFGARVRRVTAGMKGRMGVLLQEGGFEPYLRVREVLALFASFFDRPRPVAEVLAEIALEDKAGSLVRHLSGGQKQRLALGAALINDPDLVFLDEPTTGLDPQARHNIWAIVERLKGEGKTIVLTTHYMEEAEALSDEVCIMDHGRVIAHGSPRDLTSSLGQETLIEFDAFDLSPEALASLPGEAHGDGTTVTLTTPDLVAALEGLLSWSRERGIPLRNMVVRQPNLEDVFLSLTGRRLRA</sequence>
<gene>
    <name evidence="10" type="primary">nodI</name>
    <name evidence="10" type="ORF">BARAN1_1186</name>
</gene>
<evidence type="ECO:0000256" key="5">
    <source>
        <dbReference type="ARBA" id="ARBA00022741"/>
    </source>
</evidence>
<dbReference type="EMBL" id="LS483254">
    <property type="protein sequence ID" value="SQD93208.1"/>
    <property type="molecule type" value="Genomic_DNA"/>
</dbReference>
<dbReference type="PANTHER" id="PTHR42711">
    <property type="entry name" value="ABC TRANSPORTER ATP-BINDING PROTEIN"/>
    <property type="match status" value="1"/>
</dbReference>
<dbReference type="PANTHER" id="PTHR42711:SF5">
    <property type="entry name" value="ABC TRANSPORTER ATP-BINDING PROTEIN NATA"/>
    <property type="match status" value="1"/>
</dbReference>
<comment type="similarity">
    <text evidence="2">Belongs to the ABC transporter superfamily.</text>
</comment>
<dbReference type="GO" id="GO:0005524">
    <property type="term" value="F:ATP binding"/>
    <property type="evidence" value="ECO:0007669"/>
    <property type="project" value="UniProtKB-KW"/>
</dbReference>
<dbReference type="PROSITE" id="PS50893">
    <property type="entry name" value="ABC_TRANSPORTER_2"/>
    <property type="match status" value="1"/>
</dbReference>
<proteinExistence type="inferred from homology"/>
<evidence type="ECO:0000256" key="1">
    <source>
        <dbReference type="ARBA" id="ARBA00004236"/>
    </source>
</evidence>
<dbReference type="Pfam" id="PF00005">
    <property type="entry name" value="ABC_tran"/>
    <property type="match status" value="1"/>
</dbReference>
<dbReference type="CDD" id="cd03230">
    <property type="entry name" value="ABC_DR_subfamily_A"/>
    <property type="match status" value="1"/>
</dbReference>
<dbReference type="PROSITE" id="PS00211">
    <property type="entry name" value="ABC_TRANSPORTER_1"/>
    <property type="match status" value="1"/>
</dbReference>
<evidence type="ECO:0000256" key="3">
    <source>
        <dbReference type="ARBA" id="ARBA00022448"/>
    </source>
</evidence>
<comment type="subcellular location">
    <subcellularLocation>
        <location evidence="1">Cell membrane</location>
    </subcellularLocation>
</comment>
<dbReference type="AlphaFoldDB" id="A0A2X3KX85"/>
<evidence type="ECO:0000256" key="7">
    <source>
        <dbReference type="ARBA" id="ARBA00022967"/>
    </source>
</evidence>
<evidence type="ECO:0000256" key="4">
    <source>
        <dbReference type="ARBA" id="ARBA00022475"/>
    </source>
</evidence>
<dbReference type="GO" id="GO:0016887">
    <property type="term" value="F:ATP hydrolysis activity"/>
    <property type="evidence" value="ECO:0007669"/>
    <property type="project" value="InterPro"/>
</dbReference>
<dbReference type="GO" id="GO:0005886">
    <property type="term" value="C:plasma membrane"/>
    <property type="evidence" value="ECO:0007669"/>
    <property type="project" value="UniProtKB-SubCell"/>
</dbReference>
<keyword evidence="3" id="KW-0813">Transport</keyword>